<organism evidence="2 3">
    <name type="scientific">Croceitalea dokdonensis DOKDO 023</name>
    <dbReference type="NCBI Taxonomy" id="1300341"/>
    <lineage>
        <taxon>Bacteria</taxon>
        <taxon>Pseudomonadati</taxon>
        <taxon>Bacteroidota</taxon>
        <taxon>Flavobacteriia</taxon>
        <taxon>Flavobacteriales</taxon>
        <taxon>Flavobacteriaceae</taxon>
        <taxon>Croceitalea</taxon>
    </lineage>
</organism>
<dbReference type="InterPro" id="IPR003593">
    <property type="entry name" value="AAA+_ATPase"/>
</dbReference>
<dbReference type="Gene3D" id="3.40.50.300">
    <property type="entry name" value="P-loop containing nucleotide triphosphate hydrolases"/>
    <property type="match status" value="1"/>
</dbReference>
<dbReference type="EMBL" id="LDJX01000005">
    <property type="protein sequence ID" value="KPM31510.1"/>
    <property type="molecule type" value="Genomic_DNA"/>
</dbReference>
<dbReference type="Proteomes" id="UP000050280">
    <property type="component" value="Unassembled WGS sequence"/>
</dbReference>
<proteinExistence type="predicted"/>
<dbReference type="PANTHER" id="PTHR23074:SF83">
    <property type="entry name" value="VACUOLAR PROTEIN SORTING-ASSOCIATED PROTEIN 4A"/>
    <property type="match status" value="1"/>
</dbReference>
<evidence type="ECO:0000259" key="1">
    <source>
        <dbReference type="SMART" id="SM00382"/>
    </source>
</evidence>
<name>A0A0P7B0R9_9FLAO</name>
<reference evidence="2 3" key="1">
    <citation type="submission" date="2015-09" db="EMBL/GenBank/DDBJ databases">
        <title>Genome sequence of the marine flavobacterium Croceitalea dokdonensis DOKDO 023 that contains proton- and sodium-pumping rhodopsins.</title>
        <authorList>
            <person name="Kwon S.-K."/>
            <person name="Lee H.K."/>
            <person name="Kwak M.-J."/>
            <person name="Kim J.F."/>
        </authorList>
    </citation>
    <scope>NUCLEOTIDE SEQUENCE [LARGE SCALE GENOMIC DNA]</scope>
    <source>
        <strain evidence="2 3">DOKDO 023</strain>
    </source>
</reference>
<dbReference type="SMART" id="SM00382">
    <property type="entry name" value="AAA"/>
    <property type="match status" value="1"/>
</dbReference>
<dbReference type="InterPro" id="IPR050304">
    <property type="entry name" value="MT-severing_AAA_ATPase"/>
</dbReference>
<sequence>MENNILKDIIQFSKAVKGCKLSEEILTKDSDYIHRIETYFGTTRFQSMLLVAVFDVNSEGTKPSQADLAKYFKCNTIELFVYKKEMDTLVKRGIFDDRTGLFSFGRSERYAFHISERIRDAIIENKPYEQQVQKPLNAVELCKEIYGLVHKCASEGLKTPRLYRQVNHLLEGYKETPFVHYINGLHLSQPDRLCYIYLIADNLKGNLSSHLTSFSDCIFDNKRDQIFYEKAIYEESAPLIKNGFIKLNQETYFSNANVSLTEQSSKKLATFDIPIRLMLKEKDIPLINTTSIVRQKLFYNAATKTELDSITQSLRPLKYKQITKALQQEGFRTGLCTLFYGAPGTGKTEAVYQIAKTTARAIWKVDLSELKSMWFGESQKLVKALFKDYKELCAREKRTPIMLLNEADAILGKRNAQTTSKIDKTENAIQNIFLDCLEDFEGILFATTNLEESLDTAFERRFLFKLCFKRPSTATRAKIWQTKLRGLRQPTAMQLAEQYDLSGGEIENIVRKYKMARVLDPSIAFRNKLTELCESEKLQTKKERSAIGF</sequence>
<accession>A0A0P7B0R9</accession>
<dbReference type="GO" id="GO:0016887">
    <property type="term" value="F:ATP hydrolysis activity"/>
    <property type="evidence" value="ECO:0007669"/>
    <property type="project" value="InterPro"/>
</dbReference>
<dbReference type="GO" id="GO:0005524">
    <property type="term" value="F:ATP binding"/>
    <property type="evidence" value="ECO:0007669"/>
    <property type="project" value="InterPro"/>
</dbReference>
<keyword evidence="3" id="KW-1185">Reference proteome</keyword>
<dbReference type="InterPro" id="IPR027417">
    <property type="entry name" value="P-loop_NTPase"/>
</dbReference>
<dbReference type="InterPro" id="IPR003959">
    <property type="entry name" value="ATPase_AAA_core"/>
</dbReference>
<dbReference type="Pfam" id="PF00004">
    <property type="entry name" value="AAA"/>
    <property type="match status" value="1"/>
</dbReference>
<comment type="caution">
    <text evidence="2">The sequence shown here is derived from an EMBL/GenBank/DDBJ whole genome shotgun (WGS) entry which is preliminary data.</text>
</comment>
<dbReference type="PATRIC" id="fig|1300341.3.peg.2935"/>
<dbReference type="CDD" id="cd19481">
    <property type="entry name" value="RecA-like_protease"/>
    <property type="match status" value="1"/>
</dbReference>
<dbReference type="STRING" id="1300341.I595_2777"/>
<protein>
    <submittedName>
        <fullName evidence="2">ATPase, AAA family protein</fullName>
    </submittedName>
</protein>
<dbReference type="RefSeq" id="WP_054559785.1">
    <property type="nucleotide sequence ID" value="NZ_LDJX01000005.1"/>
</dbReference>
<dbReference type="PANTHER" id="PTHR23074">
    <property type="entry name" value="AAA DOMAIN-CONTAINING"/>
    <property type="match status" value="1"/>
</dbReference>
<feature type="domain" description="AAA+ ATPase" evidence="1">
    <location>
        <begin position="333"/>
        <end position="472"/>
    </location>
</feature>
<evidence type="ECO:0000313" key="3">
    <source>
        <dbReference type="Proteomes" id="UP000050280"/>
    </source>
</evidence>
<dbReference type="SUPFAM" id="SSF52540">
    <property type="entry name" value="P-loop containing nucleoside triphosphate hydrolases"/>
    <property type="match status" value="1"/>
</dbReference>
<evidence type="ECO:0000313" key="2">
    <source>
        <dbReference type="EMBL" id="KPM31510.1"/>
    </source>
</evidence>
<gene>
    <name evidence="2" type="ORF">I595_2777</name>
</gene>
<dbReference type="AlphaFoldDB" id="A0A0P7B0R9"/>
<dbReference type="OrthoDB" id="7438987at2"/>